<accession>A0A1R1Y4T5</accession>
<sequence>MNELRPVKRRCSQIGEITNSTTNFRPINEVHGGAVERSGNTLSLNKSCANPSGTETRTISIKKTTKKMIKMNK</sequence>
<comment type="caution">
    <text evidence="1">The sequence shown here is derived from an EMBL/GenBank/DDBJ whole genome shotgun (WGS) entry which is preliminary data.</text>
</comment>
<keyword evidence="2" id="KW-1185">Reference proteome</keyword>
<evidence type="ECO:0000313" key="1">
    <source>
        <dbReference type="EMBL" id="OMJ21997.1"/>
    </source>
</evidence>
<dbReference type="EMBL" id="LSSM01002365">
    <property type="protein sequence ID" value="OMJ21997.1"/>
    <property type="molecule type" value="Genomic_DNA"/>
</dbReference>
<dbReference type="Proteomes" id="UP000187429">
    <property type="component" value="Unassembled WGS sequence"/>
</dbReference>
<name>A0A1R1Y4T5_9FUNG</name>
<gene>
    <name evidence="1" type="ORF">AYI69_g5581</name>
</gene>
<organism evidence="1 2">
    <name type="scientific">Smittium culicis</name>
    <dbReference type="NCBI Taxonomy" id="133412"/>
    <lineage>
        <taxon>Eukaryota</taxon>
        <taxon>Fungi</taxon>
        <taxon>Fungi incertae sedis</taxon>
        <taxon>Zoopagomycota</taxon>
        <taxon>Kickxellomycotina</taxon>
        <taxon>Harpellomycetes</taxon>
        <taxon>Harpellales</taxon>
        <taxon>Legeriomycetaceae</taxon>
        <taxon>Smittium</taxon>
    </lineage>
</organism>
<dbReference type="AlphaFoldDB" id="A0A1R1Y4T5"/>
<proteinExistence type="predicted"/>
<reference evidence="2" key="1">
    <citation type="submission" date="2017-01" db="EMBL/GenBank/DDBJ databases">
        <authorList>
            <person name="Wang Y."/>
            <person name="White M."/>
            <person name="Kvist S."/>
            <person name="Moncalvo J.-M."/>
        </authorList>
    </citation>
    <scope>NUCLEOTIDE SEQUENCE [LARGE SCALE GENOMIC DNA]</scope>
    <source>
        <strain evidence="2">ID-206-W2</strain>
    </source>
</reference>
<evidence type="ECO:0000313" key="2">
    <source>
        <dbReference type="Proteomes" id="UP000187429"/>
    </source>
</evidence>
<protein>
    <submittedName>
        <fullName evidence="1">Uncharacterized protein</fullName>
    </submittedName>
</protein>